<dbReference type="Gene3D" id="1.20.1070.10">
    <property type="entry name" value="Rhodopsin 7-helix transmembrane proteins"/>
    <property type="match status" value="1"/>
</dbReference>
<keyword evidence="3 5" id="KW-1133">Transmembrane helix</keyword>
<feature type="transmembrane region" description="Helical" evidence="5">
    <location>
        <begin position="81"/>
        <end position="110"/>
    </location>
</feature>
<dbReference type="PANTHER" id="PTHR23360">
    <property type="entry name" value="G-PROTEIN COUPLED RECEPTORS FAMILY 1 PROFILE DOMAIN-CONTAINING PROTEIN-RELATED"/>
    <property type="match status" value="1"/>
</dbReference>
<feature type="domain" description="G-protein coupled receptors family 1 profile" evidence="6">
    <location>
        <begin position="1"/>
        <end position="138"/>
    </location>
</feature>
<dbReference type="EMBL" id="JAKKPZ010000003">
    <property type="protein sequence ID" value="KAI1723479.1"/>
    <property type="molecule type" value="Genomic_DNA"/>
</dbReference>
<feature type="transmembrane region" description="Helical" evidence="5">
    <location>
        <begin position="48"/>
        <end position="69"/>
    </location>
</feature>
<dbReference type="Proteomes" id="UP001201812">
    <property type="component" value="Unassembled WGS sequence"/>
</dbReference>
<dbReference type="InterPro" id="IPR017452">
    <property type="entry name" value="GPCR_Rhodpsn_7TM"/>
</dbReference>
<evidence type="ECO:0000313" key="8">
    <source>
        <dbReference type="Proteomes" id="UP001201812"/>
    </source>
</evidence>
<keyword evidence="4 5" id="KW-0472">Membrane</keyword>
<name>A0AAD4NFN7_9BILA</name>
<sequence length="175" mass="20394">MAIIAMCWTYSLYIVYATFRVDFERYPNKRVSCQVADLYLDEVDRMVALNNIILNLSTLACYVGVWLLIKRMKREVSNRFFKSLTAIMISVTFGWFLHSISTVLSNLFIFSYTTQWYLTLATGVLMSAADASHAPILYIFSNQYKQAFREQIIHIAVLFRLREKQESSALFHCHT</sequence>
<proteinExistence type="predicted"/>
<evidence type="ECO:0000256" key="3">
    <source>
        <dbReference type="ARBA" id="ARBA00022989"/>
    </source>
</evidence>
<comment type="subcellular location">
    <subcellularLocation>
        <location evidence="1">Membrane</location>
    </subcellularLocation>
</comment>
<accession>A0AAD4NFN7</accession>
<dbReference type="PROSITE" id="PS50262">
    <property type="entry name" value="G_PROTEIN_RECEP_F1_2"/>
    <property type="match status" value="1"/>
</dbReference>
<feature type="transmembrane region" description="Helical" evidence="5">
    <location>
        <begin position="116"/>
        <end position="140"/>
    </location>
</feature>
<protein>
    <submittedName>
        <fullName evidence="7">Serpentine type 7TM GPCR chemoreceptor srsx domain-containing protein</fullName>
    </submittedName>
</protein>
<keyword evidence="2 5" id="KW-0812">Transmembrane</keyword>
<evidence type="ECO:0000256" key="2">
    <source>
        <dbReference type="ARBA" id="ARBA00022692"/>
    </source>
</evidence>
<keyword evidence="8" id="KW-1185">Reference proteome</keyword>
<reference evidence="7" key="1">
    <citation type="submission" date="2022-01" db="EMBL/GenBank/DDBJ databases">
        <title>Genome Sequence Resource for Two Populations of Ditylenchus destructor, the Migratory Endoparasitic Phytonematode.</title>
        <authorList>
            <person name="Zhang H."/>
            <person name="Lin R."/>
            <person name="Xie B."/>
        </authorList>
    </citation>
    <scope>NUCLEOTIDE SEQUENCE</scope>
    <source>
        <strain evidence="7">BazhouSP</strain>
    </source>
</reference>
<evidence type="ECO:0000256" key="5">
    <source>
        <dbReference type="SAM" id="Phobius"/>
    </source>
</evidence>
<dbReference type="PANTHER" id="PTHR23360:SF5">
    <property type="entry name" value="G-PROTEIN COUPLED RECEPTORS FAMILY 1 PROFILE DOMAIN-CONTAINING PROTEIN"/>
    <property type="match status" value="1"/>
</dbReference>
<dbReference type="InterPro" id="IPR019424">
    <property type="entry name" value="7TM_GPCR_Srsx"/>
</dbReference>
<evidence type="ECO:0000313" key="7">
    <source>
        <dbReference type="EMBL" id="KAI1723479.1"/>
    </source>
</evidence>
<dbReference type="GO" id="GO:0016020">
    <property type="term" value="C:membrane"/>
    <property type="evidence" value="ECO:0007669"/>
    <property type="project" value="UniProtKB-SubCell"/>
</dbReference>
<dbReference type="InterPro" id="IPR047130">
    <property type="entry name" value="7TM_GPCR_Srsx_nematod"/>
</dbReference>
<dbReference type="SUPFAM" id="SSF81321">
    <property type="entry name" value="Family A G protein-coupled receptor-like"/>
    <property type="match status" value="1"/>
</dbReference>
<evidence type="ECO:0000256" key="4">
    <source>
        <dbReference type="ARBA" id="ARBA00023136"/>
    </source>
</evidence>
<evidence type="ECO:0000259" key="6">
    <source>
        <dbReference type="PROSITE" id="PS50262"/>
    </source>
</evidence>
<gene>
    <name evidence="7" type="ORF">DdX_03639</name>
</gene>
<comment type="caution">
    <text evidence="7">The sequence shown here is derived from an EMBL/GenBank/DDBJ whole genome shotgun (WGS) entry which is preliminary data.</text>
</comment>
<dbReference type="Pfam" id="PF10320">
    <property type="entry name" value="7TM_GPCR_Srsx"/>
    <property type="match status" value="1"/>
</dbReference>
<dbReference type="AlphaFoldDB" id="A0AAD4NFN7"/>
<evidence type="ECO:0000256" key="1">
    <source>
        <dbReference type="ARBA" id="ARBA00004370"/>
    </source>
</evidence>
<organism evidence="7 8">
    <name type="scientific">Ditylenchus destructor</name>
    <dbReference type="NCBI Taxonomy" id="166010"/>
    <lineage>
        <taxon>Eukaryota</taxon>
        <taxon>Metazoa</taxon>
        <taxon>Ecdysozoa</taxon>
        <taxon>Nematoda</taxon>
        <taxon>Chromadorea</taxon>
        <taxon>Rhabditida</taxon>
        <taxon>Tylenchina</taxon>
        <taxon>Tylenchomorpha</taxon>
        <taxon>Sphaerularioidea</taxon>
        <taxon>Anguinidae</taxon>
        <taxon>Anguininae</taxon>
        <taxon>Ditylenchus</taxon>
    </lineage>
</organism>